<dbReference type="KEGG" id="smag:AN936_17000"/>
<dbReference type="PROSITE" id="PS50164">
    <property type="entry name" value="GIY_YIG"/>
    <property type="match status" value="1"/>
</dbReference>
<dbReference type="InterPro" id="IPR050190">
    <property type="entry name" value="UPF0213_domain"/>
</dbReference>
<evidence type="ECO:0000313" key="3">
    <source>
        <dbReference type="EMBL" id="ALH81990.1"/>
    </source>
</evidence>
<evidence type="ECO:0000256" key="1">
    <source>
        <dbReference type="ARBA" id="ARBA00007435"/>
    </source>
</evidence>
<name>A0A0N9VC79_SPHMC</name>
<proteinExistence type="inferred from homology"/>
<dbReference type="OrthoDB" id="287318at2"/>
<sequence>MRQPCVYILTNRNNQLFYIGVTGDIAARMMQHRAGMGSAHCQRYNIRKLVHAEFHATMIEAIAREKALKEWHRDWKRRLIGESNPEWNDLFDRLLG</sequence>
<evidence type="ECO:0000313" key="4">
    <source>
        <dbReference type="Proteomes" id="UP000058074"/>
    </source>
</evidence>
<dbReference type="Pfam" id="PF01541">
    <property type="entry name" value="GIY-YIG"/>
    <property type="match status" value="1"/>
</dbReference>
<feature type="domain" description="GIY-YIG" evidence="2">
    <location>
        <begin position="2"/>
        <end position="78"/>
    </location>
</feature>
<gene>
    <name evidence="3" type="ORF">AN936_17000</name>
</gene>
<dbReference type="SMART" id="SM00465">
    <property type="entry name" value="GIYc"/>
    <property type="match status" value="1"/>
</dbReference>
<dbReference type="InterPro" id="IPR035901">
    <property type="entry name" value="GIY-YIG_endonuc_sf"/>
</dbReference>
<dbReference type="Gene3D" id="3.40.1440.10">
    <property type="entry name" value="GIY-YIG endonuclease"/>
    <property type="match status" value="1"/>
</dbReference>
<protein>
    <recommendedName>
        <fullName evidence="2">GIY-YIG domain-containing protein</fullName>
    </recommendedName>
</protein>
<dbReference type="AlphaFoldDB" id="A0A0N9VC79"/>
<dbReference type="Proteomes" id="UP000058074">
    <property type="component" value="Chromosome"/>
</dbReference>
<evidence type="ECO:0000259" key="2">
    <source>
        <dbReference type="PROSITE" id="PS50164"/>
    </source>
</evidence>
<comment type="similarity">
    <text evidence="1">Belongs to the UPF0213 family.</text>
</comment>
<accession>A0A0N9VC79</accession>
<dbReference type="PATRIC" id="fig|33050.5.peg.3524"/>
<dbReference type="RefSeq" id="WP_054589117.1">
    <property type="nucleotide sequence ID" value="NZ_CP012700.1"/>
</dbReference>
<dbReference type="PANTHER" id="PTHR34477:SF5">
    <property type="entry name" value="BSL5627 PROTEIN"/>
    <property type="match status" value="1"/>
</dbReference>
<dbReference type="PANTHER" id="PTHR34477">
    <property type="entry name" value="UPF0213 PROTEIN YHBQ"/>
    <property type="match status" value="1"/>
</dbReference>
<reference evidence="3 4" key="1">
    <citation type="journal article" date="2015" name="Genome Announc.">
        <title>Complete Genome Sequence of Polypropylene Glycol- and Polyethylene Glycol-Degrading Sphingopyxis macrogoltabida Strain EY-1.</title>
        <authorList>
            <person name="Ohtsubo Y."/>
            <person name="Nagata Y."/>
            <person name="Numata M."/>
            <person name="Tsuchikane K."/>
            <person name="Hosoyama A."/>
            <person name="Yamazoe A."/>
            <person name="Tsuda M."/>
            <person name="Fujita N."/>
            <person name="Kawai F."/>
        </authorList>
    </citation>
    <scope>NUCLEOTIDE SEQUENCE [LARGE SCALE GENOMIC DNA]</scope>
    <source>
        <strain evidence="3 4">EY-1</strain>
    </source>
</reference>
<organism evidence="3 4">
    <name type="scientific">Sphingopyxis macrogoltabida</name>
    <name type="common">Sphingomonas macrogoltabidus</name>
    <dbReference type="NCBI Taxonomy" id="33050"/>
    <lineage>
        <taxon>Bacteria</taxon>
        <taxon>Pseudomonadati</taxon>
        <taxon>Pseudomonadota</taxon>
        <taxon>Alphaproteobacteria</taxon>
        <taxon>Sphingomonadales</taxon>
        <taxon>Sphingomonadaceae</taxon>
        <taxon>Sphingopyxis</taxon>
    </lineage>
</organism>
<dbReference type="InterPro" id="IPR000305">
    <property type="entry name" value="GIY-YIG_endonuc"/>
</dbReference>
<dbReference type="SUPFAM" id="SSF82771">
    <property type="entry name" value="GIY-YIG endonuclease"/>
    <property type="match status" value="1"/>
</dbReference>
<dbReference type="EMBL" id="CP012700">
    <property type="protein sequence ID" value="ALH81990.1"/>
    <property type="molecule type" value="Genomic_DNA"/>
</dbReference>
<dbReference type="CDD" id="cd10448">
    <property type="entry name" value="GIY-YIG_unchar_3"/>
    <property type="match status" value="1"/>
</dbReference>